<reference evidence="1" key="1">
    <citation type="submission" date="2020-05" db="EMBL/GenBank/DDBJ databases">
        <authorList>
            <person name="Chiriac C."/>
            <person name="Salcher M."/>
            <person name="Ghai R."/>
            <person name="Kavagutti S V."/>
        </authorList>
    </citation>
    <scope>NUCLEOTIDE SEQUENCE</scope>
</reference>
<name>A0A6J7X5G1_9CAUD</name>
<accession>A0A6J7X5G1</accession>
<protein>
    <submittedName>
        <fullName evidence="1">Uncharacterized protein</fullName>
    </submittedName>
</protein>
<dbReference type="EMBL" id="LR798334">
    <property type="protein sequence ID" value="CAB5224343.1"/>
    <property type="molecule type" value="Genomic_DNA"/>
</dbReference>
<organism evidence="1">
    <name type="scientific">uncultured Caudovirales phage</name>
    <dbReference type="NCBI Taxonomy" id="2100421"/>
    <lineage>
        <taxon>Viruses</taxon>
        <taxon>Duplodnaviria</taxon>
        <taxon>Heunggongvirae</taxon>
        <taxon>Uroviricota</taxon>
        <taxon>Caudoviricetes</taxon>
        <taxon>Peduoviridae</taxon>
        <taxon>Maltschvirus</taxon>
        <taxon>Maltschvirus maltsch</taxon>
    </lineage>
</organism>
<proteinExistence type="predicted"/>
<sequence>MIFEFNSTESVPAHDLKRRILQVFADAGEPMKEVTYDALTKRVAALEAENERLRITLGGKTFGPDVPSPIGCPMPGACVQVEEIHRLRRALKEKSRDAD</sequence>
<evidence type="ECO:0000313" key="1">
    <source>
        <dbReference type="EMBL" id="CAB5224343.1"/>
    </source>
</evidence>
<gene>
    <name evidence="1" type="ORF">UFOVP735_57</name>
</gene>